<dbReference type="GO" id="GO:0006412">
    <property type="term" value="P:translation"/>
    <property type="evidence" value="ECO:0007669"/>
    <property type="project" value="InterPro"/>
</dbReference>
<keyword evidence="7" id="KW-1185">Reference proteome</keyword>
<dbReference type="PANTHER" id="PTHR21569">
    <property type="entry name" value="RIBOSOMAL PROTEIN S9"/>
    <property type="match status" value="1"/>
</dbReference>
<comment type="similarity">
    <text evidence="1">Belongs to the universal ribosomal protein uS9 family.</text>
</comment>
<gene>
    <name evidence="6" type="primary">rpsI</name>
    <name evidence="6" type="ORF">E5P55_00665</name>
</gene>
<dbReference type="KEGG" id="psup:E5P55_00665"/>
<name>A0A7T0BRN3_9BACT</name>
<dbReference type="EMBL" id="CP039370">
    <property type="protein sequence ID" value="QPJ58483.1"/>
    <property type="molecule type" value="Genomic_DNA"/>
</dbReference>
<dbReference type="GO" id="GO:0005737">
    <property type="term" value="C:cytoplasm"/>
    <property type="evidence" value="ECO:0007669"/>
    <property type="project" value="UniProtKB-ARBA"/>
</dbReference>
<dbReference type="Pfam" id="PF00380">
    <property type="entry name" value="Ribosomal_S9"/>
    <property type="match status" value="1"/>
</dbReference>
<organism evidence="6 7">
    <name type="scientific">Candidatus Pinguicoccus supinus</name>
    <dbReference type="NCBI Taxonomy" id="2529394"/>
    <lineage>
        <taxon>Bacteria</taxon>
        <taxon>Pseudomonadati</taxon>
        <taxon>Verrucomicrobiota</taxon>
        <taxon>Candidatus Pinguicoccus</taxon>
    </lineage>
</organism>
<sequence length="127" mass="14115">MKLYVGRKKTAKAVVAVRSGSGIMSINNCPINKTFFNDISIRNIIEDSINITSSRKLYNFKVKVSGGGLLAQAQAISFALAKFLINLSLAHKPILKKLGFLKSDARIKERKKTGKPKARKSFQFSKR</sequence>
<evidence type="ECO:0000313" key="6">
    <source>
        <dbReference type="EMBL" id="QPJ58483.1"/>
    </source>
</evidence>
<evidence type="ECO:0000256" key="1">
    <source>
        <dbReference type="ARBA" id="ARBA00005251"/>
    </source>
</evidence>
<dbReference type="InterPro" id="IPR020568">
    <property type="entry name" value="Ribosomal_Su5_D2-typ_SF"/>
</dbReference>
<dbReference type="AlphaFoldDB" id="A0A7T0BRN3"/>
<dbReference type="NCBIfam" id="NF001099">
    <property type="entry name" value="PRK00132.1"/>
    <property type="match status" value="1"/>
</dbReference>
<dbReference type="Proteomes" id="UP000594451">
    <property type="component" value="Chromosome"/>
</dbReference>
<evidence type="ECO:0000256" key="3">
    <source>
        <dbReference type="ARBA" id="ARBA00023274"/>
    </source>
</evidence>
<dbReference type="GO" id="GO:0015935">
    <property type="term" value="C:small ribosomal subunit"/>
    <property type="evidence" value="ECO:0007669"/>
    <property type="project" value="TreeGrafter"/>
</dbReference>
<dbReference type="SUPFAM" id="SSF54211">
    <property type="entry name" value="Ribosomal protein S5 domain 2-like"/>
    <property type="match status" value="1"/>
</dbReference>
<dbReference type="PANTHER" id="PTHR21569:SF1">
    <property type="entry name" value="SMALL RIBOSOMAL SUBUNIT PROTEIN US9M"/>
    <property type="match status" value="1"/>
</dbReference>
<dbReference type="GO" id="GO:0003735">
    <property type="term" value="F:structural constituent of ribosome"/>
    <property type="evidence" value="ECO:0007669"/>
    <property type="project" value="InterPro"/>
</dbReference>
<proteinExistence type="inferred from homology"/>
<evidence type="ECO:0000256" key="5">
    <source>
        <dbReference type="ARBA" id="ARBA00035523"/>
    </source>
</evidence>
<dbReference type="GO" id="GO:0003723">
    <property type="term" value="F:RNA binding"/>
    <property type="evidence" value="ECO:0007669"/>
    <property type="project" value="TreeGrafter"/>
</dbReference>
<dbReference type="InterPro" id="IPR023035">
    <property type="entry name" value="Ribosomal_uS9_bac/plastid"/>
</dbReference>
<dbReference type="InterPro" id="IPR014721">
    <property type="entry name" value="Ribsml_uS5_D2-typ_fold_subgr"/>
</dbReference>
<dbReference type="Gene3D" id="3.30.230.10">
    <property type="match status" value="1"/>
</dbReference>
<reference evidence="6 7" key="1">
    <citation type="journal article" date="2020" name="Sci. Rep.">
        <title>Morphology, ultrastructure, genomics, and phylogeny of Euplotes vanleeuwenhoeki sp. nov. and its ultra-reduced endosymbiont Candidatus Pinguicoccus supinus sp. nov.</title>
        <authorList>
            <person name="Serra V."/>
            <person name="Gammuto L."/>
            <person name="Nitla V."/>
            <person name="Castelli M."/>
            <person name="Lanzoni O."/>
            <person name="Sassera D."/>
            <person name="Bandi C."/>
            <person name="Sandeep B.V."/>
            <person name="Verni F."/>
            <person name="Modeo L."/>
            <person name="Petroni G."/>
        </authorList>
    </citation>
    <scope>NUCLEOTIDE SEQUENCE [LARGE SCALE GENOMIC DNA]</scope>
    <source>
        <strain evidence="6 7">KKR18_Esm</strain>
    </source>
</reference>
<evidence type="ECO:0000256" key="4">
    <source>
        <dbReference type="ARBA" id="ARBA00035259"/>
    </source>
</evidence>
<keyword evidence="3" id="KW-0687">Ribonucleoprotein</keyword>
<dbReference type="InterPro" id="IPR000754">
    <property type="entry name" value="Ribosomal_uS9"/>
</dbReference>
<protein>
    <recommendedName>
        <fullName evidence="4">Small ribosomal subunit protein uS9</fullName>
    </recommendedName>
    <alternativeName>
        <fullName evidence="5">30S ribosomal protein S9</fullName>
    </alternativeName>
</protein>
<evidence type="ECO:0000313" key="7">
    <source>
        <dbReference type="Proteomes" id="UP000594451"/>
    </source>
</evidence>
<keyword evidence="2 6" id="KW-0689">Ribosomal protein</keyword>
<accession>A0A7T0BRN3</accession>
<evidence type="ECO:0000256" key="2">
    <source>
        <dbReference type="ARBA" id="ARBA00022980"/>
    </source>
</evidence>